<gene>
    <name evidence="7" type="ORF">SU48_13425</name>
</gene>
<keyword evidence="5" id="KW-1015">Disulfide bond</keyword>
<dbReference type="Gene3D" id="2.102.10.10">
    <property type="entry name" value="Rieske [2Fe-2S] iron-sulphur domain"/>
    <property type="match status" value="1"/>
</dbReference>
<proteinExistence type="predicted"/>
<dbReference type="GO" id="GO:0046872">
    <property type="term" value="F:metal ion binding"/>
    <property type="evidence" value="ECO:0007669"/>
    <property type="project" value="UniProtKB-KW"/>
</dbReference>
<dbReference type="RefSeq" id="WP_064015681.1">
    <property type="nucleotide sequence ID" value="NZ_CP011387.1"/>
</dbReference>
<dbReference type="PROSITE" id="PS51318">
    <property type="entry name" value="TAT"/>
    <property type="match status" value="1"/>
</dbReference>
<dbReference type="CDD" id="cd03467">
    <property type="entry name" value="Rieske"/>
    <property type="match status" value="1"/>
</dbReference>
<dbReference type="PATRIC" id="fig|1182568.3.peg.2769"/>
<evidence type="ECO:0000256" key="2">
    <source>
        <dbReference type="ARBA" id="ARBA00022723"/>
    </source>
</evidence>
<dbReference type="GO" id="GO:0051537">
    <property type="term" value="F:2 iron, 2 sulfur cluster binding"/>
    <property type="evidence" value="ECO:0007669"/>
    <property type="project" value="UniProtKB-KW"/>
</dbReference>
<evidence type="ECO:0000256" key="5">
    <source>
        <dbReference type="ARBA" id="ARBA00023157"/>
    </source>
</evidence>
<keyword evidence="3" id="KW-0408">Iron</keyword>
<accession>A0A172TCR7</accession>
<dbReference type="STRING" id="1182568.SU48_13425"/>
<dbReference type="AlphaFoldDB" id="A0A172TCR7"/>
<keyword evidence="4" id="KW-0411">Iron-sulfur</keyword>
<evidence type="ECO:0000313" key="8">
    <source>
        <dbReference type="Proteomes" id="UP000077363"/>
    </source>
</evidence>
<evidence type="ECO:0000256" key="3">
    <source>
        <dbReference type="ARBA" id="ARBA00023004"/>
    </source>
</evidence>
<dbReference type="Proteomes" id="UP000077363">
    <property type="component" value="Chromosome"/>
</dbReference>
<dbReference type="KEGG" id="dpu:SU48_13425"/>
<evidence type="ECO:0000313" key="7">
    <source>
        <dbReference type="EMBL" id="ANE44593.1"/>
    </source>
</evidence>
<dbReference type="InterPro" id="IPR006311">
    <property type="entry name" value="TAT_signal"/>
</dbReference>
<protein>
    <submittedName>
        <fullName evidence="7">Cytochrome complex iron-sulfur subunit</fullName>
    </submittedName>
</protein>
<organism evidence="7 8">
    <name type="scientific">Deinococcus puniceus</name>
    <dbReference type="NCBI Taxonomy" id="1182568"/>
    <lineage>
        <taxon>Bacteria</taxon>
        <taxon>Thermotogati</taxon>
        <taxon>Deinococcota</taxon>
        <taxon>Deinococci</taxon>
        <taxon>Deinococcales</taxon>
        <taxon>Deinococcaceae</taxon>
        <taxon>Deinococcus</taxon>
    </lineage>
</organism>
<evidence type="ECO:0000259" key="6">
    <source>
        <dbReference type="PROSITE" id="PS51296"/>
    </source>
</evidence>
<dbReference type="Pfam" id="PF00355">
    <property type="entry name" value="Rieske"/>
    <property type="match status" value="1"/>
</dbReference>
<dbReference type="PANTHER" id="PTHR10134">
    <property type="entry name" value="CYTOCHROME B-C1 COMPLEX SUBUNIT RIESKE, MITOCHONDRIAL"/>
    <property type="match status" value="1"/>
</dbReference>
<reference evidence="7 8" key="1">
    <citation type="submission" date="2015-01" db="EMBL/GenBank/DDBJ databases">
        <title>Deinococcus puniceus/DY1/ whole genome sequencing.</title>
        <authorList>
            <person name="Kim M.K."/>
            <person name="Srinivasan S."/>
            <person name="Lee J.-J."/>
        </authorList>
    </citation>
    <scope>NUCLEOTIDE SEQUENCE [LARGE SCALE GENOMIC DNA]</scope>
    <source>
        <strain evidence="7 8">DY1</strain>
    </source>
</reference>
<dbReference type="InterPro" id="IPR014349">
    <property type="entry name" value="Rieske_Fe-S_prot"/>
</dbReference>
<evidence type="ECO:0000256" key="1">
    <source>
        <dbReference type="ARBA" id="ARBA00022714"/>
    </source>
</evidence>
<dbReference type="InterPro" id="IPR036922">
    <property type="entry name" value="Rieske_2Fe-2S_sf"/>
</dbReference>
<dbReference type="EMBL" id="CP011387">
    <property type="protein sequence ID" value="ANE44593.1"/>
    <property type="molecule type" value="Genomic_DNA"/>
</dbReference>
<keyword evidence="2" id="KW-0479">Metal-binding</keyword>
<name>A0A172TCR7_9DEIO</name>
<dbReference type="PROSITE" id="PS51296">
    <property type="entry name" value="RIESKE"/>
    <property type="match status" value="1"/>
</dbReference>
<sequence>MTRYKRKDPEITRRKFINAAMGGTVAVGGISLLSTLGTANPVFRLTRDKMPPLKGDVLVHAEESKEGQIIKVSELSDQLVRAWPMGKGEDGSNVIRKGDPNNILALFRFPKGQLVAPTNLEATVDGEIVAYSDVCTHAGCSVADSDQGDGMKCPCHSGQFDPKRGCIVTGGPPPRALAQLPVQLDGEQLVVSDFFLAMPYPYIAESEWESFKKEVEEQLA</sequence>
<dbReference type="InterPro" id="IPR017941">
    <property type="entry name" value="Rieske_2Fe-2S"/>
</dbReference>
<dbReference type="OrthoDB" id="9767869at2"/>
<keyword evidence="1" id="KW-0001">2Fe-2S</keyword>
<feature type="domain" description="Rieske" evidence="6">
    <location>
        <begin position="101"/>
        <end position="191"/>
    </location>
</feature>
<evidence type="ECO:0000256" key="4">
    <source>
        <dbReference type="ARBA" id="ARBA00023014"/>
    </source>
</evidence>
<dbReference type="SUPFAM" id="SSF50022">
    <property type="entry name" value="ISP domain"/>
    <property type="match status" value="1"/>
</dbReference>
<keyword evidence="8" id="KW-1185">Reference proteome</keyword>